<dbReference type="PROSITE" id="PS51354">
    <property type="entry name" value="GLUTAREDOXIN_2"/>
    <property type="match status" value="1"/>
</dbReference>
<dbReference type="InterPro" id="IPR002109">
    <property type="entry name" value="Glutaredoxin"/>
</dbReference>
<feature type="compositionally biased region" description="Low complexity" evidence="1">
    <location>
        <begin position="209"/>
        <end position="221"/>
    </location>
</feature>
<dbReference type="Pfam" id="PF00462">
    <property type="entry name" value="Glutaredoxin"/>
    <property type="match status" value="1"/>
</dbReference>
<feature type="chain" id="PRO_5011469735" evidence="2">
    <location>
        <begin position="27"/>
        <end position="221"/>
    </location>
</feature>
<accession>A0A1I2DBS7</accession>
<feature type="compositionally biased region" description="Low complexity" evidence="1">
    <location>
        <begin position="178"/>
        <end position="189"/>
    </location>
</feature>
<proteinExistence type="predicted"/>
<dbReference type="SUPFAM" id="SSF52833">
    <property type="entry name" value="Thioredoxin-like"/>
    <property type="match status" value="1"/>
</dbReference>
<organism evidence="5 6">
    <name type="scientific">Paracidovorax wautersii</name>
    <dbReference type="NCBI Taxonomy" id="1177982"/>
    <lineage>
        <taxon>Bacteria</taxon>
        <taxon>Pseudomonadati</taxon>
        <taxon>Pseudomonadota</taxon>
        <taxon>Betaproteobacteria</taxon>
        <taxon>Burkholderiales</taxon>
        <taxon>Comamonadaceae</taxon>
        <taxon>Paracidovorax</taxon>
    </lineage>
</organism>
<feature type="domain" description="Glutaredoxin" evidence="3">
    <location>
        <begin position="83"/>
        <end position="132"/>
    </location>
</feature>
<evidence type="ECO:0000313" key="5">
    <source>
        <dbReference type="EMBL" id="SFE78015.1"/>
    </source>
</evidence>
<evidence type="ECO:0000313" key="6">
    <source>
        <dbReference type="Proteomes" id="UP000199119"/>
    </source>
</evidence>
<name>A0A1I2DBS7_9BURK</name>
<feature type="region of interest" description="Disordered" evidence="1">
    <location>
        <begin position="35"/>
        <end position="66"/>
    </location>
</feature>
<feature type="region of interest" description="Disordered" evidence="1">
    <location>
        <begin position="163"/>
        <end position="221"/>
    </location>
</feature>
<dbReference type="Proteomes" id="UP000199119">
    <property type="component" value="Unassembled WGS sequence"/>
</dbReference>
<evidence type="ECO:0000259" key="4">
    <source>
        <dbReference type="Pfam" id="PF13511"/>
    </source>
</evidence>
<dbReference type="InterPro" id="IPR036249">
    <property type="entry name" value="Thioredoxin-like_sf"/>
</dbReference>
<dbReference type="InterPro" id="IPR025392">
    <property type="entry name" value="DUF4124"/>
</dbReference>
<dbReference type="STRING" id="1177982.SAMN04489711_105104"/>
<dbReference type="RefSeq" id="WP_092939348.1">
    <property type="nucleotide sequence ID" value="NZ_FONX01000005.1"/>
</dbReference>
<dbReference type="EMBL" id="FONX01000005">
    <property type="protein sequence ID" value="SFE78015.1"/>
    <property type="molecule type" value="Genomic_DNA"/>
</dbReference>
<dbReference type="Pfam" id="PF13511">
    <property type="entry name" value="DUF4124"/>
    <property type="match status" value="1"/>
</dbReference>
<keyword evidence="6" id="KW-1185">Reference proteome</keyword>
<feature type="domain" description="DUF4124" evidence="4">
    <location>
        <begin position="16"/>
        <end position="65"/>
    </location>
</feature>
<sequence length="221" mass="22986">MKIAAHSTTLLSLMLLLSGVGSAVQAQQVYRSVGPDGRVTFSDRPPVEAKSQATAETTGTQAASSANDNLPYALRQVASRFPVTLYTGADCAPCASARSLLTGRGVPFSERTVTSNDDIDALKRLSGATSLPFGTIGAQQLSGFAESEWTQYLDAAGYPKQSQLPANYRRPPAQPLVPAAAKSAAPAEAASRDRSAAPRTRNEAPRPAPAANPSNPAGISF</sequence>
<protein>
    <submittedName>
        <fullName evidence="5">Glutaredoxin</fullName>
    </submittedName>
</protein>
<feature type="compositionally biased region" description="Low complexity" evidence="1">
    <location>
        <begin position="51"/>
        <end position="66"/>
    </location>
</feature>
<dbReference type="OrthoDB" id="8794394at2"/>
<dbReference type="CDD" id="cd02976">
    <property type="entry name" value="NrdH"/>
    <property type="match status" value="1"/>
</dbReference>
<evidence type="ECO:0000259" key="3">
    <source>
        <dbReference type="Pfam" id="PF00462"/>
    </source>
</evidence>
<feature type="compositionally biased region" description="Basic and acidic residues" evidence="1">
    <location>
        <begin position="190"/>
        <end position="204"/>
    </location>
</feature>
<evidence type="ECO:0000256" key="2">
    <source>
        <dbReference type="SAM" id="SignalP"/>
    </source>
</evidence>
<reference evidence="6" key="1">
    <citation type="submission" date="2016-10" db="EMBL/GenBank/DDBJ databases">
        <authorList>
            <person name="Varghese N."/>
            <person name="Submissions S."/>
        </authorList>
    </citation>
    <scope>NUCLEOTIDE SEQUENCE [LARGE SCALE GENOMIC DNA]</scope>
    <source>
        <strain evidence="6">DSM 27981</strain>
    </source>
</reference>
<dbReference type="Gene3D" id="3.40.30.10">
    <property type="entry name" value="Glutaredoxin"/>
    <property type="match status" value="1"/>
</dbReference>
<evidence type="ECO:0000256" key="1">
    <source>
        <dbReference type="SAM" id="MobiDB-lite"/>
    </source>
</evidence>
<keyword evidence="2" id="KW-0732">Signal</keyword>
<dbReference type="AlphaFoldDB" id="A0A1I2DBS7"/>
<feature type="signal peptide" evidence="2">
    <location>
        <begin position="1"/>
        <end position="26"/>
    </location>
</feature>
<gene>
    <name evidence="5" type="ORF">SAMN04489711_105104</name>
</gene>